<dbReference type="eggNOG" id="KOG3533">
    <property type="taxonomic scope" value="Eukaryota"/>
</dbReference>
<dbReference type="Pfam" id="PF02815">
    <property type="entry name" value="MIR"/>
    <property type="match status" value="1"/>
</dbReference>
<dbReference type="STRING" id="6412.T1ET91"/>
<dbReference type="InterPro" id="IPR000493">
    <property type="entry name" value="InsP3_rcpt"/>
</dbReference>
<feature type="domain" description="MIR" evidence="3">
    <location>
        <begin position="82"/>
        <end position="136"/>
    </location>
</feature>
<dbReference type="InterPro" id="IPR015925">
    <property type="entry name" value="Ryanodine_IP3_receptor"/>
</dbReference>
<protein>
    <recommendedName>
        <fullName evidence="2">Inositol 1,4,5-trisphosphate receptor</fullName>
    </recommendedName>
</protein>
<gene>
    <name evidence="5" type="primary">20199791</name>
    <name evidence="4" type="ORF">HELRODRAFT_162842</name>
</gene>
<dbReference type="SUPFAM" id="SSF82109">
    <property type="entry name" value="MIR domain"/>
    <property type="match status" value="2"/>
</dbReference>
<keyword evidence="2" id="KW-0813">Transport</keyword>
<dbReference type="InterPro" id="IPR036300">
    <property type="entry name" value="MIR_dom_sf"/>
</dbReference>
<dbReference type="AlphaFoldDB" id="T1ET91"/>
<dbReference type="PANTHER" id="PTHR13715:SF99">
    <property type="entry name" value="INOSITOL 1,4,5-TRISPHOSPHATE RECEPTOR-LIKE PROTEIN A"/>
    <property type="match status" value="1"/>
</dbReference>
<dbReference type="EnsemblMetazoa" id="HelroT162842">
    <property type="protein sequence ID" value="HelroP162842"/>
    <property type="gene ID" value="HelroG162842"/>
</dbReference>
<dbReference type="EMBL" id="KB097143">
    <property type="protein sequence ID" value="ESN99319.1"/>
    <property type="molecule type" value="Genomic_DNA"/>
</dbReference>
<reference evidence="6" key="1">
    <citation type="submission" date="2012-12" db="EMBL/GenBank/DDBJ databases">
        <authorList>
            <person name="Hellsten U."/>
            <person name="Grimwood J."/>
            <person name="Chapman J.A."/>
            <person name="Shapiro H."/>
            <person name="Aerts A."/>
            <person name="Otillar R.P."/>
            <person name="Terry A.Y."/>
            <person name="Boore J.L."/>
            <person name="Simakov O."/>
            <person name="Marletaz F."/>
            <person name="Cho S.-J."/>
            <person name="Edsinger-Gonzales E."/>
            <person name="Havlak P."/>
            <person name="Kuo D.-H."/>
            <person name="Larsson T."/>
            <person name="Lv J."/>
            <person name="Arendt D."/>
            <person name="Savage R."/>
            <person name="Osoegawa K."/>
            <person name="de Jong P."/>
            <person name="Lindberg D.R."/>
            <person name="Seaver E.C."/>
            <person name="Weisblat D.A."/>
            <person name="Putnam N.H."/>
            <person name="Grigoriev I.V."/>
            <person name="Rokhsar D.S."/>
        </authorList>
    </citation>
    <scope>NUCLEOTIDE SEQUENCE</scope>
</reference>
<dbReference type="HOGENOM" id="CLU_435655_0_0_1"/>
<comment type="similarity">
    <text evidence="2">Belongs to the InsP3 receptor family.</text>
</comment>
<dbReference type="Pfam" id="PF01365">
    <property type="entry name" value="RYDR_ITPR"/>
    <property type="match status" value="1"/>
</dbReference>
<dbReference type="RefSeq" id="XP_009023179.1">
    <property type="nucleotide sequence ID" value="XM_009024931.1"/>
</dbReference>
<keyword evidence="6" id="KW-1185">Reference proteome</keyword>
<evidence type="ECO:0000313" key="5">
    <source>
        <dbReference type="EnsemblMetazoa" id="HelroP162842"/>
    </source>
</evidence>
<dbReference type="InterPro" id="IPR000699">
    <property type="entry name" value="RIH_dom"/>
</dbReference>
<sequence>METLISSRGFVQFCISLKGHRESTVAKCHDGGSCAAKRDSDHSILNLYNLQFCVECRLWMASMLAADAENEDNISEQRRQHGKRVRYGEIIQLKHVFSNKYIHVSTTQTSRRDKNNMLIYLQNFNAKHAQFRLLPRYKVKSEGEFVQVLDQIILESFKSLGQFFHASTAWKIDHFNTGSELNLGIQPAGFTVVKSSRPSKDIKDFVTGGSVIRLFHKELEAYLVAEGLYDDEVTEDVHLRIREVDQLVPKSLYPSTSGNTYWQIEGETSVLNGDVIRWEQQIRLRHMTTRQYLCITSARKVSLIDDWKDPRTVFRLHPVIKESDEISFESYSRIEHVITGYWLHALRDEEYIRRQHREKSDESKNSMKNLRWDGASLRKRDFTFQISASGEKMYHDAYTLQKVEDQHVRSFNFVSGMAPFLLNLIKDALQELKSFMLINNVASKKHQKLMRNLRIIDLLVKILKSPLLGAIDQSHLTKVFKAAYDVLYVYMIGDSRKNSLYFAKYIDFFQTQITVKIGDIGLNVAQMIVELIRDNRKIVDRISHEQIEMFVSLLKINKASFFVSKFSKHMRIFFCYVKTCPLFICVRYLDLLNVLCVCDGVAISDNQVYITEHWLRRDGCYDFPGLRI</sequence>
<keyword evidence="2" id="KW-0109">Calcium transport</keyword>
<evidence type="ECO:0000313" key="4">
    <source>
        <dbReference type="EMBL" id="ESN99319.1"/>
    </source>
</evidence>
<dbReference type="SUPFAM" id="SSF100909">
    <property type="entry name" value="IP3 receptor type 1 binding core, domain 2"/>
    <property type="match status" value="1"/>
</dbReference>
<reference evidence="4 6" key="2">
    <citation type="journal article" date="2013" name="Nature">
        <title>Insights into bilaterian evolution from three spiralian genomes.</title>
        <authorList>
            <person name="Simakov O."/>
            <person name="Marletaz F."/>
            <person name="Cho S.J."/>
            <person name="Edsinger-Gonzales E."/>
            <person name="Havlak P."/>
            <person name="Hellsten U."/>
            <person name="Kuo D.H."/>
            <person name="Larsson T."/>
            <person name="Lv J."/>
            <person name="Arendt D."/>
            <person name="Savage R."/>
            <person name="Osoegawa K."/>
            <person name="de Jong P."/>
            <person name="Grimwood J."/>
            <person name="Chapman J.A."/>
            <person name="Shapiro H."/>
            <person name="Aerts A."/>
            <person name="Otillar R.P."/>
            <person name="Terry A.Y."/>
            <person name="Boore J.L."/>
            <person name="Grigoriev I.V."/>
            <person name="Lindberg D.R."/>
            <person name="Seaver E.C."/>
            <person name="Weisblat D.A."/>
            <person name="Putnam N.H."/>
            <person name="Rokhsar D.S."/>
        </authorList>
    </citation>
    <scope>NUCLEOTIDE SEQUENCE</scope>
</reference>
<dbReference type="Proteomes" id="UP000015101">
    <property type="component" value="Unassembled WGS sequence"/>
</dbReference>
<dbReference type="InParanoid" id="T1ET91"/>
<accession>T1ET91</accession>
<dbReference type="Gene3D" id="2.80.10.50">
    <property type="match status" value="2"/>
</dbReference>
<keyword evidence="2" id="KW-0107">Calcium channel</keyword>
<comment type="function">
    <text evidence="2">Receptor for inositol 1,4,5-trisphosphate, a second messenger that mediates the release of intracellular calcium.</text>
</comment>
<dbReference type="OrthoDB" id="300855at2759"/>
<comment type="subcellular location">
    <subcellularLocation>
        <location evidence="2">Endoplasmic reticulum membrane</location>
        <topology evidence="2">Multi-pass membrane protein</topology>
    </subcellularLocation>
</comment>
<keyword evidence="2" id="KW-0106">Calcium</keyword>
<evidence type="ECO:0000313" key="6">
    <source>
        <dbReference type="Proteomes" id="UP000015101"/>
    </source>
</evidence>
<dbReference type="InterPro" id="IPR035910">
    <property type="entry name" value="RyR/IP3R_RIH_dom_sf"/>
</dbReference>
<keyword evidence="1" id="KW-0677">Repeat</keyword>
<dbReference type="PRINTS" id="PR00779">
    <property type="entry name" value="INSP3RECEPTR"/>
</dbReference>
<evidence type="ECO:0000256" key="2">
    <source>
        <dbReference type="RuleBase" id="RU368044"/>
    </source>
</evidence>
<name>T1ET91_HELRO</name>
<dbReference type="GO" id="GO:0005789">
    <property type="term" value="C:endoplasmic reticulum membrane"/>
    <property type="evidence" value="ECO:0007669"/>
    <property type="project" value="UniProtKB-SubCell"/>
</dbReference>
<keyword evidence="2" id="KW-0675">Receptor</keyword>
<dbReference type="PANTHER" id="PTHR13715">
    <property type="entry name" value="RYANODINE RECEPTOR AND IP3 RECEPTOR"/>
    <property type="match status" value="1"/>
</dbReference>
<keyword evidence="2" id="KW-0472">Membrane</keyword>
<reference evidence="5" key="3">
    <citation type="submission" date="2015-06" db="UniProtKB">
        <authorList>
            <consortium name="EnsemblMetazoa"/>
        </authorList>
    </citation>
    <scope>IDENTIFICATION</scope>
</reference>
<dbReference type="OMA" id="SHEQIEM"/>
<dbReference type="EMBL" id="AMQM01001197">
    <property type="status" value="NOT_ANNOTATED_CDS"/>
    <property type="molecule type" value="Genomic_DNA"/>
</dbReference>
<dbReference type="KEGG" id="hro:HELRODRAFT_162842"/>
<proteinExistence type="inferred from homology"/>
<dbReference type="PROSITE" id="PS50919">
    <property type="entry name" value="MIR"/>
    <property type="match status" value="1"/>
</dbReference>
<dbReference type="Pfam" id="PF08709">
    <property type="entry name" value="Ins145_P3_rec"/>
    <property type="match status" value="1"/>
</dbReference>
<keyword evidence="2" id="KW-0407">Ion channel</keyword>
<evidence type="ECO:0000256" key="1">
    <source>
        <dbReference type="ARBA" id="ARBA00022737"/>
    </source>
</evidence>
<dbReference type="GO" id="GO:0070679">
    <property type="term" value="F:inositol 1,4,5 trisphosphate binding"/>
    <property type="evidence" value="ECO:0007669"/>
    <property type="project" value="UniProtKB-UniRule"/>
</dbReference>
<dbReference type="SMART" id="SM00472">
    <property type="entry name" value="MIR"/>
    <property type="match status" value="3"/>
</dbReference>
<dbReference type="InterPro" id="IPR014821">
    <property type="entry name" value="Ins145_P3_rcpt"/>
</dbReference>
<dbReference type="CDD" id="cd23280">
    <property type="entry name" value="beta-trefoil_MIR_itr-1-like"/>
    <property type="match status" value="1"/>
</dbReference>
<dbReference type="CTD" id="20199791"/>
<comment type="domain">
    <text evidence="2">The receptor contains a calcium channel in its C-terminal extremity. Its large N-terminal cytoplasmic region has the ligand-binding site in the N-terminus and modulatory sites in the middle portion immediately upstream of the channel region.</text>
</comment>
<keyword evidence="2" id="KW-0256">Endoplasmic reticulum</keyword>
<dbReference type="GeneID" id="20199791"/>
<evidence type="ECO:0000259" key="3">
    <source>
        <dbReference type="PROSITE" id="PS50919"/>
    </source>
</evidence>
<keyword evidence="2" id="KW-1071">Ligand-gated ion channel</keyword>
<keyword evidence="2" id="KW-0406">Ion transport</keyword>
<organism evidence="5 6">
    <name type="scientific">Helobdella robusta</name>
    <name type="common">Californian leech</name>
    <dbReference type="NCBI Taxonomy" id="6412"/>
    <lineage>
        <taxon>Eukaryota</taxon>
        <taxon>Metazoa</taxon>
        <taxon>Spiralia</taxon>
        <taxon>Lophotrochozoa</taxon>
        <taxon>Annelida</taxon>
        <taxon>Clitellata</taxon>
        <taxon>Hirudinea</taxon>
        <taxon>Rhynchobdellida</taxon>
        <taxon>Glossiphoniidae</taxon>
        <taxon>Helobdella</taxon>
    </lineage>
</organism>
<dbReference type="InterPro" id="IPR016093">
    <property type="entry name" value="MIR_motif"/>
</dbReference>
<dbReference type="GO" id="GO:0005220">
    <property type="term" value="F:inositol 1,4,5-trisphosphate-gated calcium channel activity"/>
    <property type="evidence" value="ECO:0007669"/>
    <property type="project" value="UniProtKB-UniRule"/>
</dbReference>
<dbReference type="GO" id="GO:0051209">
    <property type="term" value="P:release of sequestered calcium ion into cytosol"/>
    <property type="evidence" value="ECO:0007669"/>
    <property type="project" value="UniProtKB-UniRule"/>
</dbReference>
<dbReference type="Gene3D" id="1.25.10.30">
    <property type="entry name" value="IP3 receptor type 1 binding core, RIH domain"/>
    <property type="match status" value="1"/>
</dbReference>
<comment type="subunit">
    <text evidence="2">Homotetramer.</text>
</comment>